<name>A0A0A9H3V0_ARUDO</name>
<proteinExistence type="predicted"/>
<reference evidence="1" key="1">
    <citation type="submission" date="2014-09" db="EMBL/GenBank/DDBJ databases">
        <authorList>
            <person name="Magalhaes I.L.F."/>
            <person name="Oliveira U."/>
            <person name="Santos F.R."/>
            <person name="Vidigal T.H.D.A."/>
            <person name="Brescovit A.D."/>
            <person name="Santos A.J."/>
        </authorList>
    </citation>
    <scope>NUCLEOTIDE SEQUENCE</scope>
    <source>
        <tissue evidence="1">Shoot tissue taken approximately 20 cm above the soil surface</tissue>
    </source>
</reference>
<protein>
    <submittedName>
        <fullName evidence="1">Uncharacterized protein</fullName>
    </submittedName>
</protein>
<dbReference type="AlphaFoldDB" id="A0A0A9H3V0"/>
<dbReference type="EMBL" id="GBRH01166006">
    <property type="protein sequence ID" value="JAE31890.1"/>
    <property type="molecule type" value="Transcribed_RNA"/>
</dbReference>
<organism evidence="1">
    <name type="scientific">Arundo donax</name>
    <name type="common">Giant reed</name>
    <name type="synonym">Donax arundinaceus</name>
    <dbReference type="NCBI Taxonomy" id="35708"/>
    <lineage>
        <taxon>Eukaryota</taxon>
        <taxon>Viridiplantae</taxon>
        <taxon>Streptophyta</taxon>
        <taxon>Embryophyta</taxon>
        <taxon>Tracheophyta</taxon>
        <taxon>Spermatophyta</taxon>
        <taxon>Magnoliopsida</taxon>
        <taxon>Liliopsida</taxon>
        <taxon>Poales</taxon>
        <taxon>Poaceae</taxon>
        <taxon>PACMAD clade</taxon>
        <taxon>Arundinoideae</taxon>
        <taxon>Arundineae</taxon>
        <taxon>Arundo</taxon>
    </lineage>
</organism>
<evidence type="ECO:0000313" key="1">
    <source>
        <dbReference type="EMBL" id="JAE31890.1"/>
    </source>
</evidence>
<sequence length="95" mass="10403">MQMQIKQLTCAGAPPPSLSFSLASPWRVLSHVLPICCPLPQILLLCRQNCGVLALLVLDVLVQSSLYLPSLNLEIIHLLRKVVDVVSNLVESPFS</sequence>
<accession>A0A0A9H3V0</accession>
<reference evidence="1" key="2">
    <citation type="journal article" date="2015" name="Data Brief">
        <title>Shoot transcriptome of the giant reed, Arundo donax.</title>
        <authorList>
            <person name="Barrero R.A."/>
            <person name="Guerrero F.D."/>
            <person name="Moolhuijzen P."/>
            <person name="Goolsby J.A."/>
            <person name="Tidwell J."/>
            <person name="Bellgard S.E."/>
            <person name="Bellgard M.I."/>
        </authorList>
    </citation>
    <scope>NUCLEOTIDE SEQUENCE</scope>
    <source>
        <tissue evidence="1">Shoot tissue taken approximately 20 cm above the soil surface</tissue>
    </source>
</reference>